<dbReference type="PANTHER" id="PTHR34611">
    <property type="match status" value="1"/>
</dbReference>
<feature type="domain" description="Transposase (putative) YhgA-like" evidence="2">
    <location>
        <begin position="10"/>
        <end position="200"/>
    </location>
</feature>
<reference evidence="3" key="2">
    <citation type="submission" date="2020-09" db="EMBL/GenBank/DDBJ databases">
        <authorList>
            <person name="Sun Q."/>
            <person name="Kim S."/>
        </authorList>
    </citation>
    <scope>NUCLEOTIDE SEQUENCE</scope>
    <source>
        <strain evidence="3">KCTC 22169</strain>
    </source>
</reference>
<dbReference type="InterPro" id="IPR006842">
    <property type="entry name" value="Transposase_31"/>
</dbReference>
<evidence type="ECO:0000313" key="4">
    <source>
        <dbReference type="Proteomes" id="UP000626148"/>
    </source>
</evidence>
<comment type="caution">
    <text evidence="3">The sequence shown here is derived from an EMBL/GenBank/DDBJ whole genome shotgun (WGS) entry which is preliminary data.</text>
</comment>
<dbReference type="EMBL" id="BMXR01000002">
    <property type="protein sequence ID" value="GGX43725.1"/>
    <property type="molecule type" value="Genomic_DNA"/>
</dbReference>
<sequence>MKGKPNHPHNPHDRFFRSVMENRAVAESFMRHYLPEDISAALDLDSLKLEHDSYLDPALQETVSDLVFSCRLADQPAYLALLVEHQSRPDPHMPVRIGHYLFSLLTKHLKQQPNGLLAPVYALVLYHGSQTPYPYSLNLADCFDDPLGVMRTLLQDPIPLIDVNQLSDDELRQQQWIGIVARALKHIRDPDIGPYLLEWLHDCEGLDDHSQQWLDFIRTLLHYAIGAGNVSDIDHLVEESHRLPEPIGETFMTIAEQLEARGEARGEAKGLRHTACNLLKEGADPKFVAKVTGLSVASVEELKKNLPKEY</sequence>
<reference evidence="3" key="1">
    <citation type="journal article" date="2014" name="Int. J. Syst. Evol. Microbiol.">
        <title>Complete genome sequence of Corynebacterium casei LMG S-19264T (=DSM 44701T), isolated from a smear-ripened cheese.</title>
        <authorList>
            <consortium name="US DOE Joint Genome Institute (JGI-PGF)"/>
            <person name="Walter F."/>
            <person name="Albersmeier A."/>
            <person name="Kalinowski J."/>
            <person name="Ruckert C."/>
        </authorList>
    </citation>
    <scope>NUCLEOTIDE SEQUENCE</scope>
    <source>
        <strain evidence="3">KCTC 22169</strain>
    </source>
</reference>
<evidence type="ECO:0000313" key="3">
    <source>
        <dbReference type="EMBL" id="GGX43725.1"/>
    </source>
</evidence>
<evidence type="ECO:0000256" key="1">
    <source>
        <dbReference type="ARBA" id="ARBA00009787"/>
    </source>
</evidence>
<dbReference type="RefSeq" id="WP_189607214.1">
    <property type="nucleotide sequence ID" value="NZ_BMXR01000002.1"/>
</dbReference>
<dbReference type="GO" id="GO:0006310">
    <property type="term" value="P:DNA recombination"/>
    <property type="evidence" value="ECO:0007669"/>
    <property type="project" value="TreeGrafter"/>
</dbReference>
<dbReference type="Pfam" id="PF04754">
    <property type="entry name" value="Transposase_31"/>
    <property type="match status" value="1"/>
</dbReference>
<dbReference type="Proteomes" id="UP000626148">
    <property type="component" value="Unassembled WGS sequence"/>
</dbReference>
<dbReference type="PANTHER" id="PTHR34611:SF2">
    <property type="entry name" value="INACTIVE RECOMBINATION-PROMOTING NUCLEASE-LIKE PROTEIN RPNE-RELATED"/>
    <property type="match status" value="1"/>
</dbReference>
<dbReference type="InterPro" id="IPR010106">
    <property type="entry name" value="RpnA"/>
</dbReference>
<gene>
    <name evidence="3" type="ORF">GCM10007392_08090</name>
</gene>
<name>A0A918N7J5_9GAMM</name>
<protein>
    <recommendedName>
        <fullName evidence="2">Transposase (putative) YhgA-like domain-containing protein</fullName>
    </recommendedName>
</protein>
<organism evidence="3 4">
    <name type="scientific">Saccharospirillum salsuginis</name>
    <dbReference type="NCBI Taxonomy" id="418750"/>
    <lineage>
        <taxon>Bacteria</taxon>
        <taxon>Pseudomonadati</taxon>
        <taxon>Pseudomonadota</taxon>
        <taxon>Gammaproteobacteria</taxon>
        <taxon>Oceanospirillales</taxon>
        <taxon>Saccharospirillaceae</taxon>
        <taxon>Saccharospirillum</taxon>
    </lineage>
</organism>
<dbReference type="NCBIfam" id="TIGR01784">
    <property type="entry name" value="T_den_put_tspse"/>
    <property type="match status" value="1"/>
</dbReference>
<proteinExistence type="inferred from homology"/>
<dbReference type="AlphaFoldDB" id="A0A918N7J5"/>
<evidence type="ECO:0000259" key="2">
    <source>
        <dbReference type="Pfam" id="PF04754"/>
    </source>
</evidence>
<comment type="similarity">
    <text evidence="1">Belongs to the Rpn/YhgA-like nuclease family.</text>
</comment>
<dbReference type="InterPro" id="IPR051699">
    <property type="entry name" value="Rpn/YhgA-like_nuclease"/>
</dbReference>
<accession>A0A918N7J5</accession>
<keyword evidence="4" id="KW-1185">Reference proteome</keyword>
<dbReference type="GO" id="GO:1990238">
    <property type="term" value="F:double-stranded DNA endonuclease activity"/>
    <property type="evidence" value="ECO:0007669"/>
    <property type="project" value="TreeGrafter"/>
</dbReference>